<accession>Q3T4A7</accession>
<dbReference type="RefSeq" id="YP_203340.1">
    <property type="nucleotide sequence ID" value="NC_006837.1"/>
</dbReference>
<gene>
    <name evidence="2" type="primary">orf307</name>
</gene>
<feature type="non-terminal residue" evidence="2">
    <location>
        <position position="1"/>
    </location>
</feature>
<name>Q3T4A7_ZANCU</name>
<organism evidence="2">
    <name type="scientific">Zancudomyces culisetae</name>
    <name type="common">Gut fungus</name>
    <name type="synonym">Smittium culisetae</name>
    <dbReference type="NCBI Taxonomy" id="1213189"/>
    <lineage>
        <taxon>Eukaryota</taxon>
        <taxon>Fungi</taxon>
        <taxon>Fungi incertae sedis</taxon>
        <taxon>Zoopagomycota</taxon>
        <taxon>Kickxellomycotina</taxon>
        <taxon>Harpellomycetes</taxon>
        <taxon>Harpellales</taxon>
        <taxon>Legeriomycetaceae</taxon>
        <taxon>Zancudomyces</taxon>
    </lineage>
</organism>
<dbReference type="PANTHER" id="PTHR36181:SF3">
    <property type="entry name" value="INTRON-ENCODED DNA ENDONUCLEASE AI5 BETA"/>
    <property type="match status" value="1"/>
</dbReference>
<geneLocation type="mitochondrion" evidence="2"/>
<dbReference type="InterPro" id="IPR051289">
    <property type="entry name" value="LAGLIDADG_Endonuclease"/>
</dbReference>
<dbReference type="Pfam" id="PF00961">
    <property type="entry name" value="LAGLIDADG_1"/>
    <property type="match status" value="1"/>
</dbReference>
<dbReference type="Gene3D" id="3.10.28.10">
    <property type="entry name" value="Homing endonucleases"/>
    <property type="match status" value="2"/>
</dbReference>
<evidence type="ECO:0000313" key="2">
    <source>
        <dbReference type="EMBL" id="AAW49507.1"/>
    </source>
</evidence>
<keyword evidence="2" id="KW-0496">Mitochondrion</keyword>
<dbReference type="GeneID" id="3260064"/>
<feature type="domain" description="Homing endonuclease LAGLIDADG" evidence="1">
    <location>
        <begin position="184"/>
        <end position="281"/>
    </location>
</feature>
<dbReference type="InterPro" id="IPR004860">
    <property type="entry name" value="LAGLIDADG_dom"/>
</dbReference>
<reference evidence="2" key="1">
    <citation type="journal article" date="2005" name="Nucleic Acids Res.">
        <title>Comparative mitochondrial genomics in zygomycetes: bacteria-like RNase P RNAs, mobile elements, and a close source of the group I intron invasion in angiosperms.</title>
        <authorList>
            <person name="Seif E."/>
            <person name="Leigh J."/>
            <person name="Liu Y."/>
            <person name="Roewer I."/>
            <person name="Forget L."/>
            <person name="Lang B.F."/>
        </authorList>
    </citation>
    <scope>NUCLEOTIDE SEQUENCE</scope>
    <source>
        <strain evidence="2">18-3</strain>
    </source>
</reference>
<protein>
    <submittedName>
        <fullName evidence="2">Orf307</fullName>
    </submittedName>
</protein>
<evidence type="ECO:0000259" key="1">
    <source>
        <dbReference type="Pfam" id="PF00961"/>
    </source>
</evidence>
<dbReference type="SUPFAM" id="SSF55608">
    <property type="entry name" value="Homing endonucleases"/>
    <property type="match status" value="2"/>
</dbReference>
<dbReference type="AlphaFoldDB" id="Q3T4A7"/>
<dbReference type="PANTHER" id="PTHR36181">
    <property type="entry name" value="INTRON-ENCODED ENDONUCLEASE AI3-RELATED"/>
    <property type="match status" value="1"/>
</dbReference>
<dbReference type="EMBL" id="AY863213">
    <property type="protein sequence ID" value="AAW49507.1"/>
    <property type="molecule type" value="Genomic_DNA"/>
</dbReference>
<dbReference type="GO" id="GO:0004519">
    <property type="term" value="F:endonuclease activity"/>
    <property type="evidence" value="ECO:0007669"/>
    <property type="project" value="InterPro"/>
</dbReference>
<dbReference type="GO" id="GO:0005739">
    <property type="term" value="C:mitochondrion"/>
    <property type="evidence" value="ECO:0007669"/>
    <property type="project" value="UniProtKB-ARBA"/>
</dbReference>
<dbReference type="InterPro" id="IPR027434">
    <property type="entry name" value="Homing_endonucl"/>
</dbReference>
<sequence length="307" mass="36012">TFSCVLKIFKSYKIELYAGNLYFNYLSPLGLFIKPFGKILNKEQFAGNQLINVEDIKNISDHMNKHSYPESDNDFGYYLAGLIEGDGYFGKLALEIIFNEKDISLAYFIKKKIGYGNIYKIKNKKAYKYYLSHKEGLKKVLDLTNGKFITNNKIDQLIKYSYNTKFSLNIKPPASFSLLKNYWLAGFSDADSSFCITIAKSSTHKLKYSVRLEFKIKQKDPTILKKIFKEFGGNLNIFNTENIYCYNSTNFKVAKNIINYFDNYHLNSSKYREYFRWRKAYRIIQRKEHLTLTGLIKILKLKKNLRS</sequence>
<proteinExistence type="predicted"/>